<feature type="binding site" evidence="5">
    <location>
        <begin position="186"/>
        <end position="189"/>
    </location>
    <ligand>
        <name>NADP(+)</name>
        <dbReference type="ChEBI" id="CHEBI:58349"/>
    </ligand>
</feature>
<dbReference type="Pfam" id="PF01370">
    <property type="entry name" value="Epimerase"/>
    <property type="match status" value="1"/>
</dbReference>
<feature type="binding site" evidence="5">
    <location>
        <position position="210"/>
    </location>
    <ligand>
        <name>substrate</name>
    </ligand>
</feature>
<feature type="binding site" evidence="5">
    <location>
        <position position="163"/>
    </location>
    <ligand>
        <name>NADP(+)</name>
        <dbReference type="ChEBI" id="CHEBI:58349"/>
    </ligand>
</feature>
<gene>
    <name evidence="5" type="primary">fcl</name>
    <name evidence="8" type="ORF">KIH74_24845</name>
</gene>
<comment type="similarity">
    <text evidence="1 5">Belongs to the NAD(P)-dependent epimerase/dehydratase family. Fucose synthase subfamily.</text>
</comment>
<evidence type="ECO:0000256" key="3">
    <source>
        <dbReference type="ARBA" id="ARBA00023002"/>
    </source>
</evidence>
<accession>A0ABS5TPS6</accession>
<feature type="binding site" evidence="5">
    <location>
        <position position="232"/>
    </location>
    <ligand>
        <name>substrate</name>
    </ligand>
</feature>
<comment type="catalytic activity">
    <reaction evidence="5">
        <text>GDP-beta-L-fucose + NADP(+) = GDP-4-dehydro-alpha-D-rhamnose + NADPH + H(+)</text>
        <dbReference type="Rhea" id="RHEA:18885"/>
        <dbReference type="ChEBI" id="CHEBI:15378"/>
        <dbReference type="ChEBI" id="CHEBI:57273"/>
        <dbReference type="ChEBI" id="CHEBI:57783"/>
        <dbReference type="ChEBI" id="CHEBI:57964"/>
        <dbReference type="ChEBI" id="CHEBI:58349"/>
        <dbReference type="EC" id="1.1.1.271"/>
    </reaction>
</comment>
<dbReference type="CDD" id="cd05239">
    <property type="entry name" value="GDP_FS_SDR_e"/>
    <property type="match status" value="1"/>
</dbReference>
<organism evidence="8 9">
    <name type="scientific">Kineosporia corallincola</name>
    <dbReference type="NCBI Taxonomy" id="2835133"/>
    <lineage>
        <taxon>Bacteria</taxon>
        <taxon>Bacillati</taxon>
        <taxon>Actinomycetota</taxon>
        <taxon>Actinomycetes</taxon>
        <taxon>Kineosporiales</taxon>
        <taxon>Kineosporiaceae</taxon>
        <taxon>Kineosporia</taxon>
    </lineage>
</organism>
<keyword evidence="4 5" id="KW-0413">Isomerase</keyword>
<evidence type="ECO:0000256" key="4">
    <source>
        <dbReference type="ARBA" id="ARBA00023235"/>
    </source>
</evidence>
<dbReference type="EC" id="1.1.1.271" evidence="5"/>
<dbReference type="Gene3D" id="3.90.25.10">
    <property type="entry name" value="UDP-galactose 4-epimerase, domain 1"/>
    <property type="match status" value="1"/>
</dbReference>
<dbReference type="HAMAP" id="MF_00956">
    <property type="entry name" value="GDP_fucose_synth"/>
    <property type="match status" value="1"/>
</dbReference>
<feature type="binding site" evidence="5">
    <location>
        <position position="225"/>
    </location>
    <ligand>
        <name>substrate</name>
    </ligand>
</feature>
<keyword evidence="2 5" id="KW-0521">NADP</keyword>
<feature type="site" description="Important for catalytic activity" evidence="5">
    <location>
        <position position="132"/>
    </location>
</feature>
<evidence type="ECO:0000313" key="8">
    <source>
        <dbReference type="EMBL" id="MBT0772196.1"/>
    </source>
</evidence>
<reference evidence="8 9" key="1">
    <citation type="submission" date="2021-05" db="EMBL/GenBank/DDBJ databases">
        <title>Kineosporia and Streptomyces sp. nov. two new marine actinobacteria isolated from Coral.</title>
        <authorList>
            <person name="Buangrab K."/>
            <person name="Sutthacheep M."/>
            <person name="Yeemin T."/>
            <person name="Harunari E."/>
            <person name="Igarashi Y."/>
            <person name="Kanchanasin P."/>
            <person name="Tanasupawat S."/>
            <person name="Phongsopitanun W."/>
        </authorList>
    </citation>
    <scope>NUCLEOTIDE SEQUENCE [LARGE SCALE GENOMIC DNA]</scope>
    <source>
        <strain evidence="8 9">J2-2</strain>
    </source>
</reference>
<feature type="active site" description="Proton donor/acceptor" evidence="5">
    <location>
        <position position="159"/>
    </location>
</feature>
<keyword evidence="3 5" id="KW-0560">Oxidoreductase</keyword>
<dbReference type="RefSeq" id="WP_214158575.1">
    <property type="nucleotide sequence ID" value="NZ_JAHBAY010000011.1"/>
</dbReference>
<feature type="binding site" evidence="5">
    <location>
        <begin position="33"/>
        <end position="39"/>
    </location>
    <ligand>
        <name>NADP(+)</name>
        <dbReference type="ChEBI" id="CHEBI:58349"/>
    </ligand>
</feature>
<feature type="region of interest" description="Disordered" evidence="6">
    <location>
        <begin position="1"/>
        <end position="20"/>
    </location>
</feature>
<evidence type="ECO:0000256" key="6">
    <source>
        <dbReference type="SAM" id="MobiDB-lite"/>
    </source>
</evidence>
<keyword evidence="9" id="KW-1185">Reference proteome</keyword>
<dbReference type="InterPro" id="IPR036291">
    <property type="entry name" value="NAD(P)-bd_dom_sf"/>
</dbReference>
<evidence type="ECO:0000259" key="7">
    <source>
        <dbReference type="Pfam" id="PF01370"/>
    </source>
</evidence>
<evidence type="ECO:0000313" key="9">
    <source>
        <dbReference type="Proteomes" id="UP001197247"/>
    </source>
</evidence>
<dbReference type="Proteomes" id="UP001197247">
    <property type="component" value="Unassembled WGS sequence"/>
</dbReference>
<comment type="function">
    <text evidence="5">Catalyzes the two-step NADP-dependent conversion of GDP-4-dehydro-6-deoxy-D-mannose to GDP-fucose, involving an epimerase and a reductase reaction.</text>
</comment>
<feature type="domain" description="NAD-dependent epimerase/dehydratase" evidence="7">
    <location>
        <begin position="29"/>
        <end position="260"/>
    </location>
</feature>
<protein>
    <recommendedName>
        <fullName evidence="5">GDP-L-fucose synthase</fullName>
        <ecNumber evidence="5">1.1.1.271</ecNumber>
    </recommendedName>
    <alternativeName>
        <fullName evidence="5">GDP-4-keto-6-deoxy-D-mannose-3,5-epimerase-4-reductase</fullName>
    </alternativeName>
</protein>
<dbReference type="InterPro" id="IPR001509">
    <property type="entry name" value="Epimerase_deHydtase"/>
</dbReference>
<dbReference type="PANTHER" id="PTHR43238:SF1">
    <property type="entry name" value="GDP-L-FUCOSE SYNTHASE"/>
    <property type="match status" value="1"/>
</dbReference>
<evidence type="ECO:0000256" key="1">
    <source>
        <dbReference type="ARBA" id="ARBA00005959"/>
    </source>
</evidence>
<keyword evidence="5" id="KW-0511">Multifunctional enzyme</keyword>
<sequence>MTTIPSSTTPADLSLGQAGGPRLTPDQKVYVAGHRGLAGSAVWRALSNRGFGSLVGATSAEVDLRDRGATMDFVSSTRPDVMIVAAARVGGILANDSYPAEFLSDNLRIQVNLMDAAQQFGVGRLLFLGSSCIYPKFAEQPIQESALLTGALEPTNDAYAIAKIAGIMQVQSIRKQYGLPYISAMPTNLYGPGDNFDATNSHVMPALIRRFHEARLTGAREVTIWGSGTPRREFLHVDDLASALVFLLENYDSPETINVGTGIDVTIRELAETIADVVGWDGRLAFDTSKPDGTPRKLLDVSRLRGLGWSPSVSLRDGVESTYRWFTGNLDSIRVEDGLVGLPQ</sequence>
<feature type="binding site" evidence="5">
    <location>
        <position position="292"/>
    </location>
    <ligand>
        <name>substrate</name>
    </ligand>
</feature>
<name>A0ABS5TPS6_9ACTN</name>
<feature type="compositionally biased region" description="Polar residues" evidence="6">
    <location>
        <begin position="1"/>
        <end position="11"/>
    </location>
</feature>
<dbReference type="PANTHER" id="PTHR43238">
    <property type="entry name" value="GDP-L-FUCOSE SYNTHASE"/>
    <property type="match status" value="1"/>
</dbReference>
<feature type="binding site" evidence="5">
    <location>
        <begin position="128"/>
        <end position="131"/>
    </location>
    <ligand>
        <name>NADP(+)</name>
        <dbReference type="ChEBI" id="CHEBI:58349"/>
    </ligand>
</feature>
<comment type="caution">
    <text evidence="8">The sequence shown here is derived from an EMBL/GenBank/DDBJ whole genome shotgun (WGS) entry which is preliminary data.</text>
</comment>
<proteinExistence type="inferred from homology"/>
<feature type="binding site" evidence="5">
    <location>
        <position position="202"/>
    </location>
    <ligand>
        <name>NADP(+)</name>
        <dbReference type="ChEBI" id="CHEBI:58349"/>
    </ligand>
</feature>
<dbReference type="InterPro" id="IPR028614">
    <property type="entry name" value="GDP_fucose/colitose_synth"/>
</dbReference>
<dbReference type="Gene3D" id="3.40.50.720">
    <property type="entry name" value="NAD(P)-binding Rossmann-like Domain"/>
    <property type="match status" value="1"/>
</dbReference>
<dbReference type="EMBL" id="JAHBAY010000011">
    <property type="protein sequence ID" value="MBT0772196.1"/>
    <property type="molecule type" value="Genomic_DNA"/>
</dbReference>
<evidence type="ECO:0000256" key="2">
    <source>
        <dbReference type="ARBA" id="ARBA00022857"/>
    </source>
</evidence>
<dbReference type="SUPFAM" id="SSF51735">
    <property type="entry name" value="NAD(P)-binding Rossmann-fold domains"/>
    <property type="match status" value="1"/>
</dbReference>
<comment type="pathway">
    <text evidence="5">Nucleotide-sugar biosynthesis; GDP-L-fucose biosynthesis via de novo pathway; GDP-L-fucose from GDP-alpha-D-mannose: step 2/2.</text>
</comment>
<feature type="site" description="Important for catalytic activity" evidence="5">
    <location>
        <position position="130"/>
    </location>
</feature>
<evidence type="ECO:0000256" key="5">
    <source>
        <dbReference type="HAMAP-Rule" id="MF_00956"/>
    </source>
</evidence>